<keyword evidence="7 8" id="KW-0472">Membrane</keyword>
<dbReference type="Proteomes" id="UP000036987">
    <property type="component" value="Unassembled WGS sequence"/>
</dbReference>
<sequence length="208" mass="21800">MDHQNSKPQISGSGGEEGGGGGSVVVETAPTTDAAATKMGQTGQVQLLGFVLRSVAIIATFIATVVMGANKETRLLSVDGYYGVVYLTYKAVGNNRPQLEYFVAANALAFIYGSASLGLSIFKRRSPAKNLMLILSVVDILMLTLLFSAIGSASAIGVLYRQNGVNICDTYTKFCGSIAGSIVMSMLGSLAYLAIVFVNLVGLHNKCL</sequence>
<dbReference type="OrthoDB" id="772477at2759"/>
<dbReference type="InterPro" id="IPR044173">
    <property type="entry name" value="CASPL"/>
</dbReference>
<dbReference type="AlphaFoldDB" id="A0A0K9NW19"/>
<feature type="domain" description="Casparian strip membrane protein" evidence="10">
    <location>
        <begin position="44"/>
        <end position="190"/>
    </location>
</feature>
<evidence type="ECO:0000313" key="11">
    <source>
        <dbReference type="EMBL" id="KMZ60242.1"/>
    </source>
</evidence>
<name>A0A0K9NW19_ZOSMR</name>
<dbReference type="PANTHER" id="PTHR36488">
    <property type="entry name" value="CASP-LIKE PROTEIN 1U1"/>
    <property type="match status" value="1"/>
</dbReference>
<proteinExistence type="inferred from homology"/>
<comment type="subcellular location">
    <subcellularLocation>
        <location evidence="1 8">Cell membrane</location>
        <topology evidence="1 8">Multi-pass membrane protein</topology>
    </subcellularLocation>
</comment>
<keyword evidence="4 8" id="KW-1003">Cell membrane</keyword>
<protein>
    <recommendedName>
        <fullName evidence="8">CASP-like protein</fullName>
    </recommendedName>
</protein>
<dbReference type="Pfam" id="PF04535">
    <property type="entry name" value="CASP_dom"/>
    <property type="match status" value="1"/>
</dbReference>
<feature type="region of interest" description="Disordered" evidence="9">
    <location>
        <begin position="1"/>
        <end position="26"/>
    </location>
</feature>
<organism evidence="11 12">
    <name type="scientific">Zostera marina</name>
    <name type="common">Eelgrass</name>
    <dbReference type="NCBI Taxonomy" id="29655"/>
    <lineage>
        <taxon>Eukaryota</taxon>
        <taxon>Viridiplantae</taxon>
        <taxon>Streptophyta</taxon>
        <taxon>Embryophyta</taxon>
        <taxon>Tracheophyta</taxon>
        <taxon>Spermatophyta</taxon>
        <taxon>Magnoliopsida</taxon>
        <taxon>Liliopsida</taxon>
        <taxon>Zosteraceae</taxon>
        <taxon>Zostera</taxon>
    </lineage>
</organism>
<evidence type="ECO:0000256" key="5">
    <source>
        <dbReference type="ARBA" id="ARBA00022692"/>
    </source>
</evidence>
<dbReference type="GO" id="GO:0005886">
    <property type="term" value="C:plasma membrane"/>
    <property type="evidence" value="ECO:0007669"/>
    <property type="project" value="UniProtKB-SubCell"/>
</dbReference>
<comment type="subunit">
    <text evidence="3 8">Homodimer and heterodimers.</text>
</comment>
<accession>A0A0K9NW19</accession>
<feature type="transmembrane region" description="Helical" evidence="8">
    <location>
        <begin position="134"/>
        <end position="158"/>
    </location>
</feature>
<evidence type="ECO:0000256" key="7">
    <source>
        <dbReference type="ARBA" id="ARBA00023136"/>
    </source>
</evidence>
<evidence type="ECO:0000256" key="2">
    <source>
        <dbReference type="ARBA" id="ARBA00007651"/>
    </source>
</evidence>
<comment type="similarity">
    <text evidence="2 8">Belongs to the Casparian strip membrane proteins (CASP) family.</text>
</comment>
<gene>
    <name evidence="11" type="ORF">ZOSMA_5G01070</name>
</gene>
<keyword evidence="12" id="KW-1185">Reference proteome</keyword>
<evidence type="ECO:0000256" key="6">
    <source>
        <dbReference type="ARBA" id="ARBA00022989"/>
    </source>
</evidence>
<evidence type="ECO:0000313" key="12">
    <source>
        <dbReference type="Proteomes" id="UP000036987"/>
    </source>
</evidence>
<dbReference type="InterPro" id="IPR006459">
    <property type="entry name" value="CASP/CASPL"/>
</dbReference>
<evidence type="ECO:0000256" key="4">
    <source>
        <dbReference type="ARBA" id="ARBA00022475"/>
    </source>
</evidence>
<evidence type="ECO:0000256" key="8">
    <source>
        <dbReference type="RuleBase" id="RU361233"/>
    </source>
</evidence>
<dbReference type="PANTHER" id="PTHR36488:SF8">
    <property type="entry name" value="CASP-LIKE PROTEIN 1U1"/>
    <property type="match status" value="1"/>
</dbReference>
<feature type="compositionally biased region" description="Polar residues" evidence="9">
    <location>
        <begin position="1"/>
        <end position="10"/>
    </location>
</feature>
<feature type="compositionally biased region" description="Gly residues" evidence="9">
    <location>
        <begin position="12"/>
        <end position="23"/>
    </location>
</feature>
<evidence type="ECO:0000256" key="9">
    <source>
        <dbReference type="SAM" id="MobiDB-lite"/>
    </source>
</evidence>
<keyword evidence="5 8" id="KW-0812">Transmembrane</keyword>
<feature type="transmembrane region" description="Helical" evidence="8">
    <location>
        <begin position="178"/>
        <end position="203"/>
    </location>
</feature>
<evidence type="ECO:0000256" key="3">
    <source>
        <dbReference type="ARBA" id="ARBA00011489"/>
    </source>
</evidence>
<dbReference type="InterPro" id="IPR006702">
    <property type="entry name" value="CASP_dom"/>
</dbReference>
<dbReference type="NCBIfam" id="TIGR01569">
    <property type="entry name" value="A_tha_TIGR01569"/>
    <property type="match status" value="1"/>
</dbReference>
<keyword evidence="6 8" id="KW-1133">Transmembrane helix</keyword>
<reference evidence="12" key="1">
    <citation type="journal article" date="2016" name="Nature">
        <title>The genome of the seagrass Zostera marina reveals angiosperm adaptation to the sea.</title>
        <authorList>
            <person name="Olsen J.L."/>
            <person name="Rouze P."/>
            <person name="Verhelst B."/>
            <person name="Lin Y.-C."/>
            <person name="Bayer T."/>
            <person name="Collen J."/>
            <person name="Dattolo E."/>
            <person name="De Paoli E."/>
            <person name="Dittami S."/>
            <person name="Maumus F."/>
            <person name="Michel G."/>
            <person name="Kersting A."/>
            <person name="Lauritano C."/>
            <person name="Lohaus R."/>
            <person name="Toepel M."/>
            <person name="Tonon T."/>
            <person name="Vanneste K."/>
            <person name="Amirebrahimi M."/>
            <person name="Brakel J."/>
            <person name="Bostroem C."/>
            <person name="Chovatia M."/>
            <person name="Grimwood J."/>
            <person name="Jenkins J.W."/>
            <person name="Jueterbock A."/>
            <person name="Mraz A."/>
            <person name="Stam W.T."/>
            <person name="Tice H."/>
            <person name="Bornberg-Bauer E."/>
            <person name="Green P.J."/>
            <person name="Pearson G.A."/>
            <person name="Procaccini G."/>
            <person name="Duarte C.M."/>
            <person name="Schmutz J."/>
            <person name="Reusch T.B.H."/>
            <person name="Van de Peer Y."/>
        </authorList>
    </citation>
    <scope>NUCLEOTIDE SEQUENCE [LARGE SCALE GENOMIC DNA]</scope>
    <source>
        <strain evidence="12">cv. Finnish</strain>
    </source>
</reference>
<feature type="transmembrane region" description="Helical" evidence="8">
    <location>
        <begin position="47"/>
        <end position="69"/>
    </location>
</feature>
<evidence type="ECO:0000256" key="1">
    <source>
        <dbReference type="ARBA" id="ARBA00004651"/>
    </source>
</evidence>
<evidence type="ECO:0000259" key="10">
    <source>
        <dbReference type="Pfam" id="PF04535"/>
    </source>
</evidence>
<comment type="caution">
    <text evidence="11">The sequence shown here is derived from an EMBL/GenBank/DDBJ whole genome shotgun (WGS) entry which is preliminary data.</text>
</comment>
<dbReference type="EMBL" id="LFYR01001623">
    <property type="protein sequence ID" value="KMZ60242.1"/>
    <property type="molecule type" value="Genomic_DNA"/>
</dbReference>
<dbReference type="OMA" id="WSYMSST"/>
<feature type="transmembrane region" description="Helical" evidence="8">
    <location>
        <begin position="101"/>
        <end position="122"/>
    </location>
</feature>